<protein>
    <recommendedName>
        <fullName evidence="1">Heterokaryon incompatibility domain-containing protein</fullName>
    </recommendedName>
</protein>
<evidence type="ECO:0000313" key="3">
    <source>
        <dbReference type="Proteomes" id="UP000028045"/>
    </source>
</evidence>
<proteinExistence type="predicted"/>
<dbReference type="PANTHER" id="PTHR33112:SF16">
    <property type="entry name" value="HETEROKARYON INCOMPATIBILITY DOMAIN-CONTAINING PROTEIN"/>
    <property type="match status" value="1"/>
</dbReference>
<sequence>MSSFGSLHRDDANLDVGASSLMVQNEPGSNTSRWCCTCRNLRFDCPEAIRPTKISYSETDDAQFSQRLKFGELETSALDGCRYCVLVAKVVQDRWPGVPSDADTMLTIGLKRCRIAAFQKSPRVTHSVNIYSARGSRPPWRGIPVRDQPSHYDPDCAFPFLKDCLDVCLTKHTSCSPQDTAFPTRLLQLGATLKDTQVTLVEPAPGTRGHYVALSYCWGGYERLRCMSWNKEMLKHGFQSSQLPQTLQDAVSLTIRLGLRYIWIDSLCIVQDDEVDWERESGRMSDVYGGAYLTIAAASSPSAETGFLTQRAMPETLRIPIEDEYGEPAFVCLQDVLRSGFHGGRLEPWTARGWTLQEELLSSRLIVYTKQELQWTCLSCSRCECDGPIPEFAATNTPLRRLSSAQDAFRMWQRHVVEYSTRCLSFPSDKLPAMAGLAQFFHKIVGCAYVAGLWLDNLIDDLTWCRQGPLHESPVEATPTTYRAPSWSWASVDGSIEYFGRYMGNGLTAEASIVDYAVGGSEMAHAFGSIKQGWVQVRGAVIESRLDTSDRAKPRVRLRGTDVAVNLDAGWDVVSFRKTDTNLEVDANIVTDRETGMIQQGTAAARWAACRPFTDRKQGQQAYCSELHGWPTVWLLQLGRIHFNGSKASNEVFLVLGRAPNDAMDRYQRIGFLKLIHRDQSEWAEPFGKDKVRTVTIV</sequence>
<feature type="domain" description="Heterokaryon incompatibility" evidence="1">
    <location>
        <begin position="211"/>
        <end position="358"/>
    </location>
</feature>
<gene>
    <name evidence="2" type="ORF">S7711_07299</name>
</gene>
<dbReference type="OrthoDB" id="47007at2759"/>
<keyword evidence="3" id="KW-1185">Reference proteome</keyword>
<dbReference type="AlphaFoldDB" id="A0A084BA14"/>
<evidence type="ECO:0000313" key="2">
    <source>
        <dbReference type="EMBL" id="KEY74393.1"/>
    </source>
</evidence>
<dbReference type="Pfam" id="PF06985">
    <property type="entry name" value="HET"/>
    <property type="match status" value="1"/>
</dbReference>
<dbReference type="EMBL" id="KL647604">
    <property type="protein sequence ID" value="KEY74393.1"/>
    <property type="molecule type" value="Genomic_DNA"/>
</dbReference>
<dbReference type="InterPro" id="IPR010730">
    <property type="entry name" value="HET"/>
</dbReference>
<dbReference type="Proteomes" id="UP000028045">
    <property type="component" value="Unassembled WGS sequence"/>
</dbReference>
<accession>A0A084BA14</accession>
<dbReference type="PANTHER" id="PTHR33112">
    <property type="entry name" value="DOMAIN PROTEIN, PUTATIVE-RELATED"/>
    <property type="match status" value="1"/>
</dbReference>
<evidence type="ECO:0000259" key="1">
    <source>
        <dbReference type="Pfam" id="PF06985"/>
    </source>
</evidence>
<dbReference type="HOGENOM" id="CLU_002639_2_8_1"/>
<reference evidence="2 3" key="1">
    <citation type="journal article" date="2014" name="BMC Genomics">
        <title>Comparative genome sequencing reveals chemotype-specific gene clusters in the toxigenic black mold Stachybotrys.</title>
        <authorList>
            <person name="Semeiks J."/>
            <person name="Borek D."/>
            <person name="Otwinowski Z."/>
            <person name="Grishin N.V."/>
        </authorList>
    </citation>
    <scope>NUCLEOTIDE SEQUENCE [LARGE SCALE GENOMIC DNA]</scope>
    <source>
        <strain evidence="3">CBS 109288 / IBT 7711</strain>
    </source>
</reference>
<organism evidence="2 3">
    <name type="scientific">Stachybotrys chartarum (strain CBS 109288 / IBT 7711)</name>
    <name type="common">Toxic black mold</name>
    <name type="synonym">Stilbospora chartarum</name>
    <dbReference type="NCBI Taxonomy" id="1280523"/>
    <lineage>
        <taxon>Eukaryota</taxon>
        <taxon>Fungi</taxon>
        <taxon>Dikarya</taxon>
        <taxon>Ascomycota</taxon>
        <taxon>Pezizomycotina</taxon>
        <taxon>Sordariomycetes</taxon>
        <taxon>Hypocreomycetidae</taxon>
        <taxon>Hypocreales</taxon>
        <taxon>Stachybotryaceae</taxon>
        <taxon>Stachybotrys</taxon>
    </lineage>
</organism>
<name>A0A084BA14_STACB</name>